<dbReference type="CDD" id="cd00293">
    <property type="entry name" value="USP-like"/>
    <property type="match status" value="1"/>
</dbReference>
<protein>
    <recommendedName>
        <fullName evidence="2">Universal stress protein</fullName>
    </recommendedName>
</protein>
<keyword evidence="2" id="KW-0963">Cytoplasm</keyword>
<name>A0A6I2GJ19_9LACT</name>
<dbReference type="InterPro" id="IPR006016">
    <property type="entry name" value="UspA"/>
</dbReference>
<evidence type="ECO:0000313" key="4">
    <source>
        <dbReference type="EMBL" id="MRI80935.1"/>
    </source>
</evidence>
<dbReference type="AlphaFoldDB" id="A0A6I2GJ19"/>
<evidence type="ECO:0000313" key="7">
    <source>
        <dbReference type="Proteomes" id="UP000469870"/>
    </source>
</evidence>
<keyword evidence="6" id="KW-1185">Reference proteome</keyword>
<dbReference type="Pfam" id="PF00582">
    <property type="entry name" value="Usp"/>
    <property type="match status" value="1"/>
</dbReference>
<organism evidence="5 6">
    <name type="scientific">Fundicoccus ignavus</name>
    <dbReference type="NCBI Taxonomy" id="2664442"/>
    <lineage>
        <taxon>Bacteria</taxon>
        <taxon>Bacillati</taxon>
        <taxon>Bacillota</taxon>
        <taxon>Bacilli</taxon>
        <taxon>Lactobacillales</taxon>
        <taxon>Aerococcaceae</taxon>
        <taxon>Fundicoccus</taxon>
    </lineage>
</organism>
<evidence type="ECO:0000256" key="2">
    <source>
        <dbReference type="PIRNR" id="PIRNR006276"/>
    </source>
</evidence>
<reference evidence="6 7" key="1">
    <citation type="submission" date="2019-11" db="EMBL/GenBank/DDBJ databases">
        <title>Characterisation of Fundicoccus ignavus gen. nov. sp. nov., a novel genus of the family Aerococcaceae isolated from bulk tank milk.</title>
        <authorList>
            <person name="Siebert A."/>
            <person name="Huptas C."/>
            <person name="Wenning M."/>
            <person name="Scherer S."/>
            <person name="Doll E.V."/>
        </authorList>
    </citation>
    <scope>NUCLEOTIDE SEQUENCE [LARGE SCALE GENOMIC DNA]</scope>
    <source>
        <strain evidence="4 7">DSM 109653</strain>
        <strain evidence="5 6">WS4759</strain>
    </source>
</reference>
<accession>A0A6I2GJ19</accession>
<proteinExistence type="inferred from homology"/>
<comment type="caution">
    <text evidence="5">The sequence shown here is derived from an EMBL/GenBank/DDBJ whole genome shotgun (WGS) entry which is preliminary data.</text>
</comment>
<gene>
    <name evidence="5" type="ORF">GIY09_08285</name>
    <name evidence="4" type="ORF">GIY11_02685</name>
</gene>
<evidence type="ECO:0000313" key="6">
    <source>
        <dbReference type="Proteomes" id="UP000430975"/>
    </source>
</evidence>
<dbReference type="GO" id="GO:0005737">
    <property type="term" value="C:cytoplasm"/>
    <property type="evidence" value="ECO:0007669"/>
    <property type="project" value="UniProtKB-SubCell"/>
</dbReference>
<dbReference type="SUPFAM" id="SSF52402">
    <property type="entry name" value="Adenine nucleotide alpha hydrolases-like"/>
    <property type="match status" value="1"/>
</dbReference>
<dbReference type="Proteomes" id="UP000469870">
    <property type="component" value="Unassembled WGS sequence"/>
</dbReference>
<dbReference type="InterPro" id="IPR006015">
    <property type="entry name" value="Universal_stress_UspA"/>
</dbReference>
<dbReference type="EMBL" id="WJQR01000002">
    <property type="protein sequence ID" value="MRI80935.1"/>
    <property type="molecule type" value="Genomic_DNA"/>
</dbReference>
<dbReference type="PANTHER" id="PTHR46268">
    <property type="entry name" value="STRESS RESPONSE PROTEIN NHAX"/>
    <property type="match status" value="1"/>
</dbReference>
<evidence type="ECO:0000259" key="3">
    <source>
        <dbReference type="Pfam" id="PF00582"/>
    </source>
</evidence>
<dbReference type="RefSeq" id="WP_153861401.1">
    <property type="nucleotide sequence ID" value="NZ_WJQR01000002.1"/>
</dbReference>
<comment type="similarity">
    <text evidence="1 2">Belongs to the universal stress protein A family.</text>
</comment>
<feature type="domain" description="UspA" evidence="3">
    <location>
        <begin position="5"/>
        <end position="142"/>
    </location>
</feature>
<dbReference type="PIRSF" id="PIRSF006276">
    <property type="entry name" value="UspA"/>
    <property type="match status" value="1"/>
</dbReference>
<comment type="subcellular location">
    <subcellularLocation>
        <location evidence="2">Cytoplasm</location>
    </subcellularLocation>
</comment>
<dbReference type="Proteomes" id="UP000430975">
    <property type="component" value="Unassembled WGS sequence"/>
</dbReference>
<dbReference type="InterPro" id="IPR014729">
    <property type="entry name" value="Rossmann-like_a/b/a_fold"/>
</dbReference>
<dbReference type="EMBL" id="WJQS01000007">
    <property type="protein sequence ID" value="MRI85862.1"/>
    <property type="molecule type" value="Genomic_DNA"/>
</dbReference>
<dbReference type="PRINTS" id="PR01438">
    <property type="entry name" value="UNVRSLSTRESS"/>
</dbReference>
<dbReference type="PANTHER" id="PTHR46268:SF6">
    <property type="entry name" value="UNIVERSAL STRESS PROTEIN UP12"/>
    <property type="match status" value="1"/>
</dbReference>
<sequence>MMQEYNRILVAVDGSDSSLSALKKAVSITKRNQGKLYIVHILDDTGSLPFDVAQFEKIARNKGNELLEKCHHYTIENGLDDVGILMEVGSPRTMISSTIPERENIDLIIMGARGLNAVERIFIGSVSDFVIRRAICDVLIVKTESDIMPEILMD</sequence>
<evidence type="ECO:0000313" key="5">
    <source>
        <dbReference type="EMBL" id="MRI85862.1"/>
    </source>
</evidence>
<dbReference type="Gene3D" id="3.40.50.620">
    <property type="entry name" value="HUPs"/>
    <property type="match status" value="1"/>
</dbReference>
<evidence type="ECO:0000256" key="1">
    <source>
        <dbReference type="ARBA" id="ARBA00008791"/>
    </source>
</evidence>